<dbReference type="SUPFAM" id="SSF51182">
    <property type="entry name" value="RmlC-like cupins"/>
    <property type="match status" value="1"/>
</dbReference>
<evidence type="ECO:0000256" key="1">
    <source>
        <dbReference type="ARBA" id="ARBA00008416"/>
    </source>
</evidence>
<feature type="domain" description="Pirin N-terminal" evidence="3">
    <location>
        <begin position="61"/>
        <end position="140"/>
    </location>
</feature>
<dbReference type="Pfam" id="PF05726">
    <property type="entry name" value="Pirin_C"/>
    <property type="match status" value="1"/>
</dbReference>
<evidence type="ECO:0000259" key="4">
    <source>
        <dbReference type="Pfam" id="PF05726"/>
    </source>
</evidence>
<dbReference type="InterPro" id="IPR012093">
    <property type="entry name" value="Pirin"/>
</dbReference>
<dbReference type="Pfam" id="PF02678">
    <property type="entry name" value="Pirin"/>
    <property type="match status" value="1"/>
</dbReference>
<keyword evidence="6" id="KW-1185">Reference proteome</keyword>
<dbReference type="InterPro" id="IPR008778">
    <property type="entry name" value="Pirin_C_dom"/>
</dbReference>
<dbReference type="InterPro" id="IPR014710">
    <property type="entry name" value="RmlC-like_jellyroll"/>
</dbReference>
<comment type="similarity">
    <text evidence="1 2">Belongs to the pirin family.</text>
</comment>
<organism evidence="5 6">
    <name type="scientific">Vitreoscilla massiliensis</name>
    <dbReference type="NCBI Taxonomy" id="1689272"/>
    <lineage>
        <taxon>Bacteria</taxon>
        <taxon>Pseudomonadati</taxon>
        <taxon>Pseudomonadota</taxon>
        <taxon>Betaproteobacteria</taxon>
        <taxon>Neisseriales</taxon>
        <taxon>Neisseriaceae</taxon>
        <taxon>Vitreoscilla</taxon>
    </lineage>
</organism>
<dbReference type="InterPro" id="IPR011051">
    <property type="entry name" value="RmlC_Cupin_sf"/>
</dbReference>
<dbReference type="Gene3D" id="2.60.120.10">
    <property type="entry name" value="Jelly Rolls"/>
    <property type="match status" value="2"/>
</dbReference>
<dbReference type="RefSeq" id="WP_058357761.1">
    <property type="nucleotide sequence ID" value="NZ_CABKVG010000010.1"/>
</dbReference>
<dbReference type="InterPro" id="IPR003829">
    <property type="entry name" value="Pirin_N_dom"/>
</dbReference>
<evidence type="ECO:0000313" key="5">
    <source>
        <dbReference type="EMBL" id="UOO88553.1"/>
    </source>
</evidence>
<evidence type="ECO:0000259" key="3">
    <source>
        <dbReference type="Pfam" id="PF02678"/>
    </source>
</evidence>
<dbReference type="PANTHER" id="PTHR13903">
    <property type="entry name" value="PIRIN-RELATED"/>
    <property type="match status" value="1"/>
</dbReference>
<dbReference type="CDD" id="cd02247">
    <property type="entry name" value="cupin_pirin_C"/>
    <property type="match status" value="1"/>
</dbReference>
<dbReference type="Proteomes" id="UP000832011">
    <property type="component" value="Chromosome"/>
</dbReference>
<evidence type="ECO:0000256" key="2">
    <source>
        <dbReference type="RuleBase" id="RU003457"/>
    </source>
</evidence>
<evidence type="ECO:0000313" key="6">
    <source>
        <dbReference type="Proteomes" id="UP000832011"/>
    </source>
</evidence>
<accession>A0ABY4DYE6</accession>
<sequence length="345" mass="38407">MTAPFILNKEVVQFRLNLKDPFLFAGHHFDAYPAGKHDMTPIAIDRHVEWGQDFDPKAPFRMYHGNTIPGFPAHPHTGFETVTIVEQGYADHFDSRGSSGRYGDGDVQWLTTGAGVQHSEMFPLLSGEQDNPLELFQLWLNLPEKDKQAPAAYKMLWHEDIPVIKAQDADGHEYSVKVIAGRFADTQALAPTPHSWANDAAHGVNIWLIKLAPHARMALPASAAGTTRFAYVFEGSHIELNGERIENKELVDLDASVALTLVNGEQAARVLWLEGQPIGEGVEQYGPFVASSRAKLLEAIQAYQEDEFGGWQWGRSDPVFPREQGRIAKFDYGNRIELPPSGQNL</sequence>
<protein>
    <submittedName>
        <fullName evidence="5">Pirin family protein</fullName>
    </submittedName>
</protein>
<name>A0ABY4DYE6_9NEIS</name>
<feature type="domain" description="Pirin C-terminal" evidence="4">
    <location>
        <begin position="209"/>
        <end position="309"/>
    </location>
</feature>
<dbReference type="EMBL" id="CP091511">
    <property type="protein sequence ID" value="UOO88553.1"/>
    <property type="molecule type" value="Genomic_DNA"/>
</dbReference>
<proteinExistence type="inferred from homology"/>
<dbReference type="PANTHER" id="PTHR13903:SF8">
    <property type="entry name" value="PIRIN"/>
    <property type="match status" value="1"/>
</dbReference>
<gene>
    <name evidence="5" type="ORF">LVJ82_13910</name>
</gene>
<reference evidence="5 6" key="1">
    <citation type="journal article" date="2022" name="Res Sq">
        <title>Evolution of multicellular longitudinally dividing oral cavity symbionts (Neisseriaceae).</title>
        <authorList>
            <person name="Nyongesa S."/>
            <person name="Weber P."/>
            <person name="Bernet E."/>
            <person name="Pullido F."/>
            <person name="Nieckarz M."/>
            <person name="Delaby M."/>
            <person name="Nieves C."/>
            <person name="Viehboeck T."/>
            <person name="Krause N."/>
            <person name="Rivera-Millot A."/>
            <person name="Nakamura A."/>
            <person name="Vischer N."/>
            <person name="VanNieuwenhze M."/>
            <person name="Brun Y."/>
            <person name="Cava F."/>
            <person name="Bulgheresi S."/>
            <person name="Veyrier F."/>
        </authorList>
    </citation>
    <scope>NUCLEOTIDE SEQUENCE [LARGE SCALE GENOMIC DNA]</scope>
    <source>
        <strain evidence="5 6">SN4</strain>
    </source>
</reference>